<reference evidence="9" key="1">
    <citation type="submission" date="2025-08" db="UniProtKB">
        <authorList>
            <consortium name="RefSeq"/>
        </authorList>
    </citation>
    <scope>IDENTIFICATION</scope>
    <source>
        <strain evidence="9">OHB3-1</strain>
    </source>
</reference>
<dbReference type="PROSITE" id="PS00138">
    <property type="entry name" value="SUBTILASE_SER"/>
    <property type="match status" value="1"/>
</dbReference>
<dbReference type="GO" id="GO:0008236">
    <property type="term" value="F:serine-type peptidase activity"/>
    <property type="evidence" value="ECO:0007669"/>
    <property type="project" value="UniProtKB-KW"/>
</dbReference>
<dbReference type="Pfam" id="PF00651">
    <property type="entry name" value="BTB"/>
    <property type="match status" value="1"/>
</dbReference>
<dbReference type="Gene3D" id="3.30.710.10">
    <property type="entry name" value="Potassium Channel Kv1.1, Chain A"/>
    <property type="match status" value="1"/>
</dbReference>
<keyword evidence="2" id="KW-0645">Protease</keyword>
<dbReference type="InterPro" id="IPR011333">
    <property type="entry name" value="SKP1/BTB/POZ_sf"/>
</dbReference>
<dbReference type="SMART" id="SM00225">
    <property type="entry name" value="BTB"/>
    <property type="match status" value="1"/>
</dbReference>
<dbReference type="GO" id="GO:0006508">
    <property type="term" value="P:proteolysis"/>
    <property type="evidence" value="ECO:0007669"/>
    <property type="project" value="UniProtKB-KW"/>
</dbReference>
<organism evidence="8 9">
    <name type="scientific">Momordica charantia</name>
    <name type="common">Bitter gourd</name>
    <name type="synonym">Balsam pear</name>
    <dbReference type="NCBI Taxonomy" id="3673"/>
    <lineage>
        <taxon>Eukaryota</taxon>
        <taxon>Viridiplantae</taxon>
        <taxon>Streptophyta</taxon>
        <taxon>Embryophyta</taxon>
        <taxon>Tracheophyta</taxon>
        <taxon>Spermatophyta</taxon>
        <taxon>Magnoliopsida</taxon>
        <taxon>eudicotyledons</taxon>
        <taxon>Gunneridae</taxon>
        <taxon>Pentapetalae</taxon>
        <taxon>rosids</taxon>
        <taxon>fabids</taxon>
        <taxon>Cucurbitales</taxon>
        <taxon>Cucurbitaceae</taxon>
        <taxon>Momordiceae</taxon>
        <taxon>Momordica</taxon>
    </lineage>
</organism>
<dbReference type="PANTHER" id="PTHR47369">
    <property type="entry name" value="BTB/POZ DOMAIN-CONTAINING PROTEIN"/>
    <property type="match status" value="1"/>
</dbReference>
<proteinExistence type="predicted"/>
<dbReference type="OrthoDB" id="6359943at2759"/>
<protein>
    <submittedName>
        <fullName evidence="9">Uncharacterized protein LOC111009280</fullName>
    </submittedName>
</protein>
<evidence type="ECO:0000259" key="6">
    <source>
        <dbReference type="PROSITE" id="PS50097"/>
    </source>
</evidence>
<dbReference type="SUPFAM" id="SSF54695">
    <property type="entry name" value="POZ domain"/>
    <property type="match status" value="1"/>
</dbReference>
<keyword evidence="4" id="KW-0720">Serine protease</keyword>
<dbReference type="GeneID" id="111009280"/>
<keyword evidence="3" id="KW-0378">Hydrolase</keyword>
<accession>A0A6J1C8W4</accession>
<feature type="region of interest" description="Disordered" evidence="5">
    <location>
        <begin position="250"/>
        <end position="276"/>
    </location>
</feature>
<dbReference type="PANTHER" id="PTHR47369:SF1">
    <property type="entry name" value="BTB_POZ DOMAIN-CONTAINING PROTEIN"/>
    <property type="match status" value="1"/>
</dbReference>
<evidence type="ECO:0000256" key="5">
    <source>
        <dbReference type="SAM" id="MobiDB-lite"/>
    </source>
</evidence>
<feature type="domain" description="MATH" evidence="7">
    <location>
        <begin position="730"/>
        <end position="867"/>
    </location>
</feature>
<evidence type="ECO:0000256" key="1">
    <source>
        <dbReference type="ARBA" id="ARBA00004906"/>
    </source>
</evidence>
<keyword evidence="8" id="KW-1185">Reference proteome</keyword>
<dbReference type="InterPro" id="IPR023828">
    <property type="entry name" value="Peptidase_S8_Ser-AS"/>
</dbReference>
<dbReference type="InterPro" id="IPR002083">
    <property type="entry name" value="MATH/TRAF_dom"/>
</dbReference>
<evidence type="ECO:0000313" key="9">
    <source>
        <dbReference type="RefSeq" id="XP_022138014.1"/>
    </source>
</evidence>
<evidence type="ECO:0000259" key="7">
    <source>
        <dbReference type="PROSITE" id="PS50144"/>
    </source>
</evidence>
<evidence type="ECO:0000256" key="3">
    <source>
        <dbReference type="ARBA" id="ARBA00022801"/>
    </source>
</evidence>
<evidence type="ECO:0000256" key="2">
    <source>
        <dbReference type="ARBA" id="ARBA00022670"/>
    </source>
</evidence>
<dbReference type="AlphaFoldDB" id="A0A6J1C8W4"/>
<dbReference type="Proteomes" id="UP000504603">
    <property type="component" value="Unplaced"/>
</dbReference>
<dbReference type="RefSeq" id="XP_022138014.1">
    <property type="nucleotide sequence ID" value="XM_022282322.1"/>
</dbReference>
<feature type="domain" description="BTB" evidence="6">
    <location>
        <begin position="61"/>
        <end position="131"/>
    </location>
</feature>
<dbReference type="KEGG" id="mcha:111009280"/>
<evidence type="ECO:0000256" key="4">
    <source>
        <dbReference type="ARBA" id="ARBA00022825"/>
    </source>
</evidence>
<comment type="pathway">
    <text evidence="1">Protein modification; protein ubiquitination.</text>
</comment>
<sequence>MRMETQYSVSHSYTSAMKMTIPPSQHADNDRSTTELRALDCNLTSLCDHIQIEGFNSGAFSDIVVHAMGSTYHLHRLILSRSSYFRNMLHGPWKEASAPVLTLHVDDKNVNGEAIAMALAYLYGHHPKLNDNNAFRVLAAASFLDLQDLCSICTDFIIAELWTTNFLAYQVFAESQDYGIHGERVRNACWGYLCQSGAVELKEVLPKLSSQTLYALLTSDELWVPSEEKRFELALYTFLTKGAHCKEEASEPVCSSSETEPENSKTQENCSKDTSNERLESELGHLSLKDGLDVHETAHNLLVELSDCVVDFQTRASNSKQKMQQATYSESNLEPPCLCNVEGSSSLNNSFSDTNRILSSCSYINLPITVGVSGLGASGVAMEGPSEEGCYQLDNNTWLARDQTRHCSSVNSSTNGLPTNDWGRCGMPAVSWGGRVVGRRQLKSYAKGNLGARGEDYDVFDSLFEGGSLLYCNMNFEALLNMRKQLEELGFPCKAINDGLWLQMLLRQRVQEIVADTCKNCCLTSLACACRQPFAFARGVNASGYYINEHDQNSSPGNVGNIYVAESSQGEGNGPFRPVRVHVRGPIEGLAGIGRGATFVPASAWPPTRFVYSRVSIGMGNRNCHQSLANDDSEARADHSGDLSGDGLTALVGLSQGGSGSMNGQGEPTERGYEMELQSRMSGTSMAGPSATGIPVQMLQASDHALGIEWENENSSIALDMKTPLSHFPPFRFGVQFEDVHRLNDGQVKHSPEFFYAGSLWKVSAQAFNDEDPQGRRTLGLFLHRRKAEISDSLRKVHMFVDSREKVTARYQLICPSKREVMVFGSFKQTGTLLPKVPKGWGWRTALLFDELADFLQHGALRVAAVVQLV</sequence>
<dbReference type="PROSITE" id="PS50097">
    <property type="entry name" value="BTB"/>
    <property type="match status" value="1"/>
</dbReference>
<name>A0A6J1C8W4_MOMCH</name>
<evidence type="ECO:0000313" key="8">
    <source>
        <dbReference type="Proteomes" id="UP000504603"/>
    </source>
</evidence>
<gene>
    <name evidence="9" type="primary">LOC111009280</name>
</gene>
<feature type="compositionally biased region" description="Basic and acidic residues" evidence="5">
    <location>
        <begin position="262"/>
        <end position="276"/>
    </location>
</feature>
<dbReference type="InterPro" id="IPR000210">
    <property type="entry name" value="BTB/POZ_dom"/>
</dbReference>
<dbReference type="PROSITE" id="PS50144">
    <property type="entry name" value="MATH"/>
    <property type="match status" value="1"/>
</dbReference>